<dbReference type="GO" id="GO:0034657">
    <property type="term" value="C:GID complex"/>
    <property type="evidence" value="ECO:0007669"/>
    <property type="project" value="TreeGrafter"/>
</dbReference>
<reference evidence="7 8" key="1">
    <citation type="journal article" date="2009" name="Genome Res.">
        <title>Comparative genomics of protoploid Saccharomycetaceae.</title>
        <authorList>
            <consortium name="The Genolevures Consortium"/>
            <person name="Souciet J.-L."/>
            <person name="Dujon B."/>
            <person name="Gaillardin C."/>
            <person name="Johnston M."/>
            <person name="Baret P.V."/>
            <person name="Cliften P."/>
            <person name="Sherman D.J."/>
            <person name="Weissenbach J."/>
            <person name="Westhof E."/>
            <person name="Wincker P."/>
            <person name="Jubin C."/>
            <person name="Poulain J."/>
            <person name="Barbe V."/>
            <person name="Segurens B."/>
            <person name="Artiguenave F."/>
            <person name="Anthouard V."/>
            <person name="Vacherie B."/>
            <person name="Val M.-E."/>
            <person name="Fulton R.S."/>
            <person name="Minx P."/>
            <person name="Wilson R."/>
            <person name="Durrens P."/>
            <person name="Jean G."/>
            <person name="Marck C."/>
            <person name="Martin T."/>
            <person name="Nikolski M."/>
            <person name="Rolland T."/>
            <person name="Seret M.-L."/>
            <person name="Casaregola S."/>
            <person name="Despons L."/>
            <person name="Fairhead C."/>
            <person name="Fischer G."/>
            <person name="Lafontaine I."/>
            <person name="Leh V."/>
            <person name="Lemaire M."/>
            <person name="de Montigny J."/>
            <person name="Neuveglise C."/>
            <person name="Thierry A."/>
            <person name="Blanc-Lenfle I."/>
            <person name="Bleykasten C."/>
            <person name="Diffels J."/>
            <person name="Fritsch E."/>
            <person name="Frangeul L."/>
            <person name="Goeffon A."/>
            <person name="Jauniaux N."/>
            <person name="Kachouri-Lafond R."/>
            <person name="Payen C."/>
            <person name="Potier S."/>
            <person name="Pribylova L."/>
            <person name="Ozanne C."/>
            <person name="Richard G.-F."/>
            <person name="Sacerdot C."/>
            <person name="Straub M.-L."/>
            <person name="Talla E."/>
        </authorList>
    </citation>
    <scope>NUCLEOTIDE SEQUENCE [LARGE SCALE GENOMIC DNA]</scope>
    <source>
        <strain evidence="7 8">ATCC 2623 / CBS 732 / BCRC 21506 / NBRC 1130 / NCYC 568 / NRRL Y-229</strain>
    </source>
</reference>
<dbReference type="GO" id="GO:0005737">
    <property type="term" value="C:cytoplasm"/>
    <property type="evidence" value="ECO:0007669"/>
    <property type="project" value="UniProtKB-SubCell"/>
</dbReference>
<dbReference type="InterPro" id="IPR011989">
    <property type="entry name" value="ARM-like"/>
</dbReference>
<dbReference type="InterPro" id="IPR038739">
    <property type="entry name" value="ARMC8/Vid28"/>
</dbReference>
<keyword evidence="8" id="KW-1185">Reference proteome</keyword>
<organism evidence="7 8">
    <name type="scientific">Zygosaccharomyces rouxii (strain ATCC 2623 / CBS 732 / NBRC 1130 / NCYC 568 / NRRL Y-229)</name>
    <dbReference type="NCBI Taxonomy" id="559307"/>
    <lineage>
        <taxon>Eukaryota</taxon>
        <taxon>Fungi</taxon>
        <taxon>Dikarya</taxon>
        <taxon>Ascomycota</taxon>
        <taxon>Saccharomycotina</taxon>
        <taxon>Saccharomycetes</taxon>
        <taxon>Saccharomycetales</taxon>
        <taxon>Saccharomycetaceae</taxon>
        <taxon>Zygosaccharomyces</taxon>
    </lineage>
</organism>
<keyword evidence="3" id="KW-0963">Cytoplasm</keyword>
<dbReference type="GO" id="GO:0043161">
    <property type="term" value="P:proteasome-mediated ubiquitin-dependent protein catabolic process"/>
    <property type="evidence" value="ECO:0007669"/>
    <property type="project" value="TreeGrafter"/>
</dbReference>
<dbReference type="HOGENOM" id="CLU_316687_0_0_1"/>
<feature type="region of interest" description="Disordered" evidence="6">
    <location>
        <begin position="809"/>
        <end position="850"/>
    </location>
</feature>
<evidence type="ECO:0000256" key="3">
    <source>
        <dbReference type="ARBA" id="ARBA00022490"/>
    </source>
</evidence>
<proteinExistence type="predicted"/>
<evidence type="ECO:0000256" key="2">
    <source>
        <dbReference type="ARBA" id="ARBA00004496"/>
    </source>
</evidence>
<sequence length="901" mass="103413">MAFAPHIISDGLSGGDLKKLSNVLIGDQLAKVQILIPSQRHVFDGLLKFGTDSHINNLKLDILNMVLNLEENIRIELGQCFVDAVDKVYQIKSLPQGLATTANDSTTNYKYVRLINLCLENYETCSYPHAQALQKGLIRLLYRCLGNSNQLATVDDKKCVIELFKFFLYMGKRDQLFNLELLVPLENLLSEMAEKYALNINFKYVIRVKASKSSAASVKYDPLSNKGLELNSSIPNAVNIDNPLDKDLLSLGLALYSSLYPHGKEHKDSLWEQVRFEMVVSSLLKSGDIDLKCCALDFFIYPFLNEPEVWQQKQRLKQILPYLVDSFNYQSLPWWFDPFDRLNSLIELYHRHEPLSNPVISFLSKTNVVYGLLTLFSQCLSLKYQNNSTLRSLTKFIRLCASLSAFDELYRSLLLEEKPLIHHLENGMEKHLNLLQEFLLNKQLIMHLEGDDSLSLPPLYDSEITMAWLLLLKSFSRSVTALRTSLKRNRLAELLLNLLRTTYKTCQECEFAGRDFLKAEIGIMGITLGGICNFVVEFSYLQSFMLKNGIVEIIGEILTDPLFNSKQPWPSEKRRHVFEGISTDEVETNALWVLRHLMYNCQNSEKLDLLIKIPMSTILEYINDSSWSVQEQCFQLIRNLTCNSRKVVNILLENFKNIHYESDPNDGKPITVGGTYLFEYLARKMKLLDPTDIVQRKTLEGILYILVNLAAVNENKKELVIEQDEILNILHDILSESPQRVSRYSNDSKLKLASLWVLNNLLWNSMISRYTHYALEGYTPSQESDSRALIHQNSPFSSNNDIDKVLMDDEEEDEEEDDQEENGEDTSDTSDNDDEFVHHSMSTDSASHHANRAAIERCNKLVNMGMYDLVKQNIFDESLSVREKARTLLYHMDLLLKGTNI</sequence>
<protein>
    <submittedName>
        <fullName evidence="7">ZYRO0D15598p</fullName>
    </submittedName>
</protein>
<dbReference type="PANTHER" id="PTHR15651:SF7">
    <property type="entry name" value="ARMADILLO REPEAT-CONTAINING PROTEIN 8"/>
    <property type="match status" value="1"/>
</dbReference>
<dbReference type="Gene3D" id="1.25.10.10">
    <property type="entry name" value="Leucine-rich Repeat Variant"/>
    <property type="match status" value="1"/>
</dbReference>
<dbReference type="PANTHER" id="PTHR15651">
    <property type="entry name" value="ARMADILLO REPEAT-CONTAINING PROTEIN 8"/>
    <property type="match status" value="1"/>
</dbReference>
<name>C5DWK6_ZYGRC</name>
<dbReference type="SUPFAM" id="SSF48371">
    <property type="entry name" value="ARM repeat"/>
    <property type="match status" value="1"/>
</dbReference>
<dbReference type="AlphaFoldDB" id="C5DWK6"/>
<gene>
    <name evidence="7" type="ordered locus">ZYRO0D15598g</name>
</gene>
<dbReference type="KEGG" id="zro:ZYRO0D15598g"/>
<keyword evidence="5" id="KW-0539">Nucleus</keyword>
<accession>C5DWK6</accession>
<dbReference type="InParanoid" id="C5DWK6"/>
<dbReference type="EMBL" id="CU928176">
    <property type="protein sequence ID" value="CAR28175.1"/>
    <property type="molecule type" value="Genomic_DNA"/>
</dbReference>
<dbReference type="InterPro" id="IPR016024">
    <property type="entry name" value="ARM-type_fold"/>
</dbReference>
<evidence type="ECO:0000256" key="6">
    <source>
        <dbReference type="SAM" id="MobiDB-lite"/>
    </source>
</evidence>
<evidence type="ECO:0000313" key="7">
    <source>
        <dbReference type="EMBL" id="CAR28175.1"/>
    </source>
</evidence>
<evidence type="ECO:0000256" key="1">
    <source>
        <dbReference type="ARBA" id="ARBA00004123"/>
    </source>
</evidence>
<dbReference type="STRING" id="559307.C5DWK6"/>
<evidence type="ECO:0000256" key="5">
    <source>
        <dbReference type="ARBA" id="ARBA00023242"/>
    </source>
</evidence>
<dbReference type="GO" id="GO:0005634">
    <property type="term" value="C:nucleus"/>
    <property type="evidence" value="ECO:0007669"/>
    <property type="project" value="UniProtKB-SubCell"/>
</dbReference>
<comment type="subcellular location">
    <subcellularLocation>
        <location evidence="2">Cytoplasm</location>
    </subcellularLocation>
    <subcellularLocation>
        <location evidence="1">Nucleus</location>
    </subcellularLocation>
</comment>
<evidence type="ECO:0000313" key="8">
    <source>
        <dbReference type="Proteomes" id="UP000008536"/>
    </source>
</evidence>
<dbReference type="FunCoup" id="C5DWK6">
    <property type="interactions" value="75"/>
</dbReference>
<keyword evidence="4" id="KW-0677">Repeat</keyword>
<feature type="compositionally biased region" description="Acidic residues" evidence="6">
    <location>
        <begin position="809"/>
        <end position="834"/>
    </location>
</feature>
<dbReference type="Proteomes" id="UP000008536">
    <property type="component" value="Chromosome D"/>
</dbReference>
<evidence type="ECO:0000256" key="4">
    <source>
        <dbReference type="ARBA" id="ARBA00022737"/>
    </source>
</evidence>